<dbReference type="PANTHER" id="PTHR20935">
    <property type="entry name" value="PHOSPHOGLYCERATE MUTASE-RELATED"/>
    <property type="match status" value="1"/>
</dbReference>
<name>A0A5K7ZGK9_9BACT</name>
<dbReference type="SMART" id="SM00855">
    <property type="entry name" value="PGAM"/>
    <property type="match status" value="1"/>
</dbReference>
<protein>
    <submittedName>
        <fullName evidence="2">Histidine phosphatase family protein</fullName>
    </submittedName>
</protein>
<sequence length="234" mass="26410">MTEIYLIRHGQASFGQPAYDCLSPVGERQAELLGRHFASNGIRFDCIYSGALKRHLQTATIALSQMNGYNAKDIHIDDGFNEFGDSDKLMNRLTAVIEEDPDLSEQLAQIHTNHGAIRRIFDIAAKVDAIPRDEEVHLQRVKEFRDRIDSAIDNLVQNLGENKKVAVFTSGGPTAVALRKTLETSRDQTIRLGWEVRNTSVTVLRYDQDQLWLVLFNCVAHLESQNDPSLITYI</sequence>
<dbReference type="InterPro" id="IPR013078">
    <property type="entry name" value="His_Pase_superF_clade-1"/>
</dbReference>
<keyword evidence="1" id="KW-0378">Hydrolase</keyword>
<reference evidence="2 3" key="1">
    <citation type="submission" date="2019-11" db="EMBL/GenBank/DDBJ databases">
        <title>Comparative genomics of hydrocarbon-degrading Desulfosarcina strains.</title>
        <authorList>
            <person name="Watanabe M."/>
            <person name="Kojima H."/>
            <person name="Fukui M."/>
        </authorList>
    </citation>
    <scope>NUCLEOTIDE SEQUENCE [LARGE SCALE GENOMIC DNA]</scope>
    <source>
        <strain evidence="2 3">PP31</strain>
    </source>
</reference>
<evidence type="ECO:0000313" key="2">
    <source>
        <dbReference type="EMBL" id="BBO75237.1"/>
    </source>
</evidence>
<dbReference type="KEGG" id="dwd:DSCW_26540"/>
<dbReference type="Proteomes" id="UP000427769">
    <property type="component" value="Chromosome"/>
</dbReference>
<dbReference type="InterPro" id="IPR029033">
    <property type="entry name" value="His_PPase_superfam"/>
</dbReference>
<dbReference type="AlphaFoldDB" id="A0A5K7ZGK9"/>
<dbReference type="CDD" id="cd07067">
    <property type="entry name" value="HP_PGM_like"/>
    <property type="match status" value="1"/>
</dbReference>
<proteinExistence type="predicted"/>
<accession>A0A5K7ZGK9</accession>
<dbReference type="Pfam" id="PF00300">
    <property type="entry name" value="His_Phos_1"/>
    <property type="match status" value="2"/>
</dbReference>
<dbReference type="PANTHER" id="PTHR20935:SF0">
    <property type="entry name" value="SERINE_THREONINE-PROTEIN PHOSPHATASE PGAM5, MITOCHONDRIAL"/>
    <property type="match status" value="1"/>
</dbReference>
<dbReference type="GO" id="GO:0016787">
    <property type="term" value="F:hydrolase activity"/>
    <property type="evidence" value="ECO:0007669"/>
    <property type="project" value="UniProtKB-KW"/>
</dbReference>
<dbReference type="RefSeq" id="WP_155304179.1">
    <property type="nucleotide sequence ID" value="NZ_AP021875.1"/>
</dbReference>
<dbReference type="SUPFAM" id="SSF53254">
    <property type="entry name" value="Phosphoglycerate mutase-like"/>
    <property type="match status" value="1"/>
</dbReference>
<keyword evidence="3" id="KW-1185">Reference proteome</keyword>
<organism evidence="2 3">
    <name type="scientific">Desulfosarcina widdelii</name>
    <dbReference type="NCBI Taxonomy" id="947919"/>
    <lineage>
        <taxon>Bacteria</taxon>
        <taxon>Pseudomonadati</taxon>
        <taxon>Thermodesulfobacteriota</taxon>
        <taxon>Desulfobacteria</taxon>
        <taxon>Desulfobacterales</taxon>
        <taxon>Desulfosarcinaceae</taxon>
        <taxon>Desulfosarcina</taxon>
    </lineage>
</organism>
<dbReference type="InterPro" id="IPR051021">
    <property type="entry name" value="Mito_Ser/Thr_phosphatase"/>
</dbReference>
<gene>
    <name evidence="2" type="ORF">DSCW_26540</name>
</gene>
<dbReference type="OrthoDB" id="280692at2"/>
<evidence type="ECO:0000313" key="3">
    <source>
        <dbReference type="Proteomes" id="UP000427769"/>
    </source>
</evidence>
<evidence type="ECO:0000256" key="1">
    <source>
        <dbReference type="ARBA" id="ARBA00022801"/>
    </source>
</evidence>
<dbReference type="EMBL" id="AP021875">
    <property type="protein sequence ID" value="BBO75237.1"/>
    <property type="molecule type" value="Genomic_DNA"/>
</dbReference>
<dbReference type="Gene3D" id="3.40.50.1240">
    <property type="entry name" value="Phosphoglycerate mutase-like"/>
    <property type="match status" value="1"/>
</dbReference>